<proteinExistence type="predicted"/>
<dbReference type="InterPro" id="IPR013237">
    <property type="entry name" value="Phage_T7_Gp4_N"/>
</dbReference>
<sequence>MWTTQNPTHCPNCMSKDIILGSRVYKKDAYGEDTDIVILGTWFCNKCGDIIGRKMSQYENDLDERSL</sequence>
<dbReference type="EMBL" id="BK015998">
    <property type="protein sequence ID" value="DAF88896.1"/>
    <property type="molecule type" value="Genomic_DNA"/>
</dbReference>
<feature type="domain" description="DNA primase/helicase Gp4 N-terminal Bacteriophage T7-like" evidence="1">
    <location>
        <begin position="9"/>
        <end position="48"/>
    </location>
</feature>
<dbReference type="GO" id="GO:0008270">
    <property type="term" value="F:zinc ion binding"/>
    <property type="evidence" value="ECO:0007669"/>
    <property type="project" value="InterPro"/>
</dbReference>
<evidence type="ECO:0000259" key="1">
    <source>
        <dbReference type="Pfam" id="PF08273"/>
    </source>
</evidence>
<evidence type="ECO:0000313" key="2">
    <source>
        <dbReference type="EMBL" id="DAF88896.1"/>
    </source>
</evidence>
<organism evidence="2">
    <name type="scientific">Siphoviridae sp. ctoyo6</name>
    <dbReference type="NCBI Taxonomy" id="2825674"/>
    <lineage>
        <taxon>Viruses</taxon>
        <taxon>Duplodnaviria</taxon>
        <taxon>Heunggongvirae</taxon>
        <taxon>Uroviricota</taxon>
        <taxon>Caudoviricetes</taxon>
    </lineage>
</organism>
<reference evidence="2" key="1">
    <citation type="journal article" date="2021" name="Proc. Natl. Acad. Sci. U.S.A.">
        <title>A Catalog of Tens of Thousands of Viruses from Human Metagenomes Reveals Hidden Associations with Chronic Diseases.</title>
        <authorList>
            <person name="Tisza M.J."/>
            <person name="Buck C.B."/>
        </authorList>
    </citation>
    <scope>NUCLEOTIDE SEQUENCE</scope>
    <source>
        <strain evidence="2">Ctoyo6</strain>
    </source>
</reference>
<accession>A0A8S5U359</accession>
<dbReference type="Pfam" id="PF08273">
    <property type="entry name" value="Zn_Ribbon_Prim"/>
    <property type="match status" value="1"/>
</dbReference>
<dbReference type="GO" id="GO:0004386">
    <property type="term" value="F:helicase activity"/>
    <property type="evidence" value="ECO:0007669"/>
    <property type="project" value="InterPro"/>
</dbReference>
<protein>
    <submittedName>
        <fullName evidence="2">Transcriptional regulator</fullName>
    </submittedName>
</protein>
<name>A0A8S5U359_9CAUD</name>
<dbReference type="Gene3D" id="3.10.20.860">
    <property type="match status" value="1"/>
</dbReference>